<evidence type="ECO:0000256" key="4">
    <source>
        <dbReference type="ARBA" id="ARBA00022525"/>
    </source>
</evidence>
<dbReference type="PANTHER" id="PTHR10559">
    <property type="entry name" value="TRANSCOBALAMIN-1/GASTRIC INTRINSIC FACTOR"/>
    <property type="match status" value="1"/>
</dbReference>
<proteinExistence type="inferred from homology"/>
<feature type="non-terminal residue" evidence="9">
    <location>
        <position position="1"/>
    </location>
</feature>
<keyword evidence="3" id="KW-0171">Cobalt transport</keyword>
<evidence type="ECO:0000259" key="8">
    <source>
        <dbReference type="Pfam" id="PF14478"/>
    </source>
</evidence>
<sequence length="200" mass="22219">RRGGLIGNIYSMGVALQALETSSKFYAPRQWNCAQAFAVVHRHDYQQPMAIAQVLPALVDKPYLQAASVNCDASTTASPDQGFSPPPSLETTKEHEVHYCIINKLKGQHFNYCISVKVPAGSVLLKVLQAAKKKEPDTFRFQTKDYPSLGPMVTSIHGLAANDTERTYWRFLSGEDALEEGVGTYKPHNMEHILANFTTY</sequence>
<dbReference type="Proteomes" id="UP000053875">
    <property type="component" value="Unassembled WGS sequence"/>
</dbReference>
<evidence type="ECO:0000313" key="10">
    <source>
        <dbReference type="Proteomes" id="UP000053875"/>
    </source>
</evidence>
<dbReference type="STRING" id="118200.A0A093IB54"/>
<keyword evidence="4" id="KW-0964">Secreted</keyword>
<dbReference type="PANTHER" id="PTHR10559:SF15">
    <property type="entry name" value="COBALAMIN BINDING INTRINSIC FACTOR"/>
    <property type="match status" value="1"/>
</dbReference>
<dbReference type="EMBL" id="KL215249">
    <property type="protein sequence ID" value="KFV63971.1"/>
    <property type="molecule type" value="Genomic_DNA"/>
</dbReference>
<evidence type="ECO:0000256" key="1">
    <source>
        <dbReference type="ARBA" id="ARBA00004613"/>
    </source>
</evidence>
<feature type="binding site" evidence="7">
    <location>
        <position position="8"/>
    </location>
    <ligand>
        <name>cyanocob(III)alamin</name>
        <dbReference type="ChEBI" id="CHEBI:17439"/>
    </ligand>
</feature>
<dbReference type="InterPro" id="IPR002157">
    <property type="entry name" value="Cbl-bd_prot"/>
</dbReference>
<protein>
    <submittedName>
        <fullName evidence="9">Gastric intrinsic factor</fullName>
    </submittedName>
</protein>
<dbReference type="AlphaFoldDB" id="A0A093IB54"/>
<accession>A0A093IB54</accession>
<dbReference type="Gene3D" id="1.50.10.20">
    <property type="match status" value="1"/>
</dbReference>
<evidence type="ECO:0000256" key="5">
    <source>
        <dbReference type="ARBA" id="ARBA00022729"/>
    </source>
</evidence>
<feature type="binding site" evidence="7">
    <location>
        <position position="200"/>
    </location>
    <ligand>
        <name>cyanocob(III)alamin</name>
        <dbReference type="ChEBI" id="CHEBI:17439"/>
    </ligand>
</feature>
<dbReference type="Pfam" id="PF01122">
    <property type="entry name" value="Cobalamin_bind"/>
    <property type="match status" value="1"/>
</dbReference>
<evidence type="ECO:0000256" key="3">
    <source>
        <dbReference type="ARBA" id="ARBA00022426"/>
    </source>
</evidence>
<keyword evidence="10" id="KW-1185">Reference proteome</keyword>
<dbReference type="GO" id="GO:0031419">
    <property type="term" value="F:cobalamin binding"/>
    <property type="evidence" value="ECO:0007669"/>
    <property type="project" value="InterPro"/>
</dbReference>
<keyword evidence="5" id="KW-0732">Signal</keyword>
<evidence type="ECO:0000256" key="7">
    <source>
        <dbReference type="PIRSR" id="PIRSR602157-1"/>
    </source>
</evidence>
<dbReference type="Gene3D" id="2.170.130.30">
    <property type="match status" value="1"/>
</dbReference>
<evidence type="ECO:0000256" key="6">
    <source>
        <dbReference type="ARBA" id="ARBA00023285"/>
    </source>
</evidence>
<feature type="binding site" evidence="7">
    <location>
        <position position="53"/>
    </location>
    <ligand>
        <name>cyanocob(III)alamin</name>
        <dbReference type="ChEBI" id="CHEBI:17439"/>
    </ligand>
</feature>
<keyword evidence="3" id="KW-0406">Ion transport</keyword>
<dbReference type="GO" id="GO:0005615">
    <property type="term" value="C:extracellular space"/>
    <property type="evidence" value="ECO:0007669"/>
    <property type="project" value="TreeGrafter"/>
</dbReference>
<keyword evidence="6 7" id="KW-0170">Cobalt</keyword>
<evidence type="ECO:0000256" key="2">
    <source>
        <dbReference type="ARBA" id="ARBA00006449"/>
    </source>
</evidence>
<evidence type="ECO:0000313" key="9">
    <source>
        <dbReference type="EMBL" id="KFV63971.1"/>
    </source>
</evidence>
<comment type="similarity">
    <text evidence="2">Belongs to the eukaryotic cobalamin transport proteins family.</text>
</comment>
<dbReference type="GO" id="GO:0015889">
    <property type="term" value="P:cobalamin transport"/>
    <property type="evidence" value="ECO:0007669"/>
    <property type="project" value="InterPro"/>
</dbReference>
<organism evidence="9 10">
    <name type="scientific">Dryobates pubescens</name>
    <name type="common">Downy woodpecker</name>
    <name type="synonym">Picoides pubescens</name>
    <dbReference type="NCBI Taxonomy" id="118200"/>
    <lineage>
        <taxon>Eukaryota</taxon>
        <taxon>Metazoa</taxon>
        <taxon>Chordata</taxon>
        <taxon>Craniata</taxon>
        <taxon>Vertebrata</taxon>
        <taxon>Euteleostomi</taxon>
        <taxon>Archelosauria</taxon>
        <taxon>Archosauria</taxon>
        <taxon>Dinosauria</taxon>
        <taxon>Saurischia</taxon>
        <taxon>Theropoda</taxon>
        <taxon>Coelurosauria</taxon>
        <taxon>Aves</taxon>
        <taxon>Neognathae</taxon>
        <taxon>Neoaves</taxon>
        <taxon>Telluraves</taxon>
        <taxon>Coraciimorphae</taxon>
        <taxon>Piciformes</taxon>
        <taxon>Picidae</taxon>
        <taxon>Dryobates</taxon>
    </lineage>
</organism>
<feature type="binding site" evidence="7">
    <location>
        <position position="178"/>
    </location>
    <ligand>
        <name>cyanocob(III)alamin</name>
        <dbReference type="ChEBI" id="CHEBI:17439"/>
    </ligand>
</feature>
<comment type="subcellular location">
    <subcellularLocation>
        <location evidence="1">Secreted</location>
    </subcellularLocation>
</comment>
<name>A0A093IB54_DRYPU</name>
<feature type="domain" description="Transcobalamin-like C-terminal" evidence="8">
    <location>
        <begin position="121"/>
        <end position="198"/>
    </location>
</feature>
<feature type="non-terminal residue" evidence="9">
    <location>
        <position position="200"/>
    </location>
</feature>
<dbReference type="Pfam" id="PF14478">
    <property type="entry name" value="DUF4430"/>
    <property type="match status" value="1"/>
</dbReference>
<keyword evidence="3" id="KW-0813">Transport</keyword>
<dbReference type="GO" id="GO:0006824">
    <property type="term" value="P:cobalt ion transport"/>
    <property type="evidence" value="ECO:0007669"/>
    <property type="project" value="UniProtKB-KW"/>
</dbReference>
<dbReference type="InterPro" id="IPR051588">
    <property type="entry name" value="Cobalamin_Transport"/>
</dbReference>
<gene>
    <name evidence="9" type="ORF">N307_00167</name>
</gene>
<reference evidence="9 10" key="1">
    <citation type="submission" date="2014-04" db="EMBL/GenBank/DDBJ databases">
        <title>Genome evolution of avian class.</title>
        <authorList>
            <person name="Zhang G."/>
            <person name="Li C."/>
        </authorList>
    </citation>
    <scope>NUCLEOTIDE SEQUENCE [LARGE SCALE GENOMIC DNA]</scope>
    <source>
        <strain evidence="9">BGI_N307</strain>
    </source>
</reference>
<dbReference type="InterPro" id="IPR027954">
    <property type="entry name" value="Transcobalamin-like_C"/>
</dbReference>